<feature type="domain" description="PhnB-like" evidence="1">
    <location>
        <begin position="4"/>
        <end position="127"/>
    </location>
</feature>
<accession>A0A4R0YMV5</accession>
<dbReference type="SUPFAM" id="SSF54593">
    <property type="entry name" value="Glyoxalase/Bleomycin resistance protein/Dihydroxybiphenyl dioxygenase"/>
    <property type="match status" value="1"/>
</dbReference>
<evidence type="ECO:0000313" key="3">
    <source>
        <dbReference type="Proteomes" id="UP000291822"/>
    </source>
</evidence>
<dbReference type="Gene3D" id="3.30.720.100">
    <property type="match status" value="1"/>
</dbReference>
<dbReference type="Pfam" id="PF06983">
    <property type="entry name" value="3-dmu-9_3-mt"/>
    <property type="match status" value="1"/>
</dbReference>
<dbReference type="PIRSF" id="PIRSF021700">
    <property type="entry name" value="3_dmu_93_MTrfase"/>
    <property type="match status" value="1"/>
</dbReference>
<dbReference type="CDD" id="cd06588">
    <property type="entry name" value="PhnB_like"/>
    <property type="match status" value="1"/>
</dbReference>
<gene>
    <name evidence="2" type="ORF">EZM97_35735</name>
</gene>
<sequence>MTQSVSTFLMFEGRAEEAMNFYVSLFDDGAVLTVERHPEGGPHAGTIKLASFHLRGHHLRCSDSTISHGFSFTPSISLFVECEDRAELERLFAQLSEGGQVYMPVGDYGFSEAFGWVGDRFGVTWQLNLSR</sequence>
<keyword evidence="3" id="KW-1185">Reference proteome</keyword>
<dbReference type="PANTHER" id="PTHR33990">
    <property type="entry name" value="PROTEIN YJDN-RELATED"/>
    <property type="match status" value="1"/>
</dbReference>
<dbReference type="AlphaFoldDB" id="A0A4R0YMV5"/>
<dbReference type="EMBL" id="SJTG01000008">
    <property type="protein sequence ID" value="TCI05873.1"/>
    <property type="molecule type" value="Genomic_DNA"/>
</dbReference>
<dbReference type="Gene3D" id="3.30.720.110">
    <property type="match status" value="1"/>
</dbReference>
<comment type="caution">
    <text evidence="2">The sequence shown here is derived from an EMBL/GenBank/DDBJ whole genome shotgun (WGS) entry which is preliminary data.</text>
</comment>
<dbReference type="InterPro" id="IPR028973">
    <property type="entry name" value="PhnB-like"/>
</dbReference>
<dbReference type="InterPro" id="IPR029068">
    <property type="entry name" value="Glyas_Bleomycin-R_OHBP_Dase"/>
</dbReference>
<dbReference type="PANTHER" id="PTHR33990:SF4">
    <property type="entry name" value="PHNB-LIKE DOMAIN-CONTAINING PROTEIN"/>
    <property type="match status" value="1"/>
</dbReference>
<dbReference type="RefSeq" id="WP_131152692.1">
    <property type="nucleotide sequence ID" value="NZ_SJTG01000008.1"/>
</dbReference>
<proteinExistence type="predicted"/>
<name>A0A4R0YMV5_9GAMM</name>
<organism evidence="2 3">
    <name type="scientific">Dyella soli</name>
    <dbReference type="NCBI Taxonomy" id="522319"/>
    <lineage>
        <taxon>Bacteria</taxon>
        <taxon>Pseudomonadati</taxon>
        <taxon>Pseudomonadota</taxon>
        <taxon>Gammaproteobacteria</taxon>
        <taxon>Lysobacterales</taxon>
        <taxon>Rhodanobacteraceae</taxon>
        <taxon>Dyella</taxon>
    </lineage>
</organism>
<dbReference type="InterPro" id="IPR009725">
    <property type="entry name" value="3_dmu_93_MTrfase"/>
</dbReference>
<protein>
    <submittedName>
        <fullName evidence="2">VOC family protein</fullName>
    </submittedName>
</protein>
<evidence type="ECO:0000313" key="2">
    <source>
        <dbReference type="EMBL" id="TCI05873.1"/>
    </source>
</evidence>
<dbReference type="Proteomes" id="UP000291822">
    <property type="component" value="Unassembled WGS sequence"/>
</dbReference>
<evidence type="ECO:0000259" key="1">
    <source>
        <dbReference type="Pfam" id="PF06983"/>
    </source>
</evidence>
<reference evidence="2 3" key="1">
    <citation type="submission" date="2019-02" db="EMBL/GenBank/DDBJ databases">
        <title>Dyella amyloliquefaciens sp. nov., isolated from forest soil.</title>
        <authorList>
            <person name="Gao Z.-H."/>
            <person name="Qiu L.-H."/>
        </authorList>
    </citation>
    <scope>NUCLEOTIDE SEQUENCE [LARGE SCALE GENOMIC DNA]</scope>
    <source>
        <strain evidence="2 3">KACC 12747</strain>
    </source>
</reference>